<reference evidence="3" key="1">
    <citation type="submission" date="2023-02" db="EMBL/GenBank/DDBJ databases">
        <title>Tahibacter soli sp. nov. isolated from soil.</title>
        <authorList>
            <person name="Baek J.H."/>
            <person name="Lee J.K."/>
            <person name="Choi D.G."/>
            <person name="Jeon C.O."/>
        </authorList>
    </citation>
    <scope>NUCLEOTIDE SEQUENCE</scope>
    <source>
        <strain evidence="3">BL</strain>
    </source>
</reference>
<dbReference type="Gene3D" id="2.60.40.10">
    <property type="entry name" value="Immunoglobulins"/>
    <property type="match status" value="1"/>
</dbReference>
<keyword evidence="1" id="KW-0732">Signal</keyword>
<dbReference type="RefSeq" id="WP_263543078.1">
    <property type="nucleotide sequence ID" value="NZ_JAOVZO020000001.1"/>
</dbReference>
<proteinExistence type="predicted"/>
<sequence>MAVFRLPGIAVALAALSGAAQAAAQLDLAVTVGTDLTPGFCATTTTLGVLAGSDVNYCYRATNTGTSTLQYHDLIDSAFGVVLDDEPIALAPGASTTVTRVRAVAATTTSNALWTARTRPYQLRTSGQQGGPTYDFIDISTPGAGTALNLSDDGEVNLTLPFAFTFDGATSNALRVGNNGAILFGTTTGDVGVDNAVLPAASLGRAMAPFWDDLDDETGDVYYVVQGAAPNRRAIVQWQARAHFVNPQSPTPDTATFEVVLFESGNIVLFQYKDVDFGNAAWNAGASATVGLNLSGGLASMFSFSQPSLASSFAIRFTPSAETASDSAAATVLALRPGLRLGATSFEFGQAPDTTRTVTLAIGNDGDFPLSWSIAEAPAACAAAGDVAWLSVAPNTGSVPAGESVPVDVIVDTAGLADGDYTAVLCLTTNDPDAASTALPLTVHVADTIFADGFEL</sequence>
<dbReference type="Proteomes" id="UP001139971">
    <property type="component" value="Unassembled WGS sequence"/>
</dbReference>
<dbReference type="InterPro" id="IPR013783">
    <property type="entry name" value="Ig-like_fold"/>
</dbReference>
<protein>
    <recommendedName>
        <fullName evidence="2">BACON domain-containing protein</fullName>
    </recommendedName>
</protein>
<feature type="signal peptide" evidence="1">
    <location>
        <begin position="1"/>
        <end position="22"/>
    </location>
</feature>
<evidence type="ECO:0000259" key="2">
    <source>
        <dbReference type="Pfam" id="PF19190"/>
    </source>
</evidence>
<dbReference type="InterPro" id="IPR024361">
    <property type="entry name" value="BACON"/>
</dbReference>
<name>A0A9X3YHP9_9GAMM</name>
<keyword evidence="4" id="KW-1185">Reference proteome</keyword>
<comment type="caution">
    <text evidence="3">The sequence shown here is derived from an EMBL/GenBank/DDBJ whole genome shotgun (WGS) entry which is preliminary data.</text>
</comment>
<gene>
    <name evidence="3" type="ORF">OD750_001455</name>
</gene>
<feature type="domain" description="BACON" evidence="2">
    <location>
        <begin position="343"/>
        <end position="430"/>
    </location>
</feature>
<accession>A0A9X3YHP9</accession>
<evidence type="ECO:0000313" key="3">
    <source>
        <dbReference type="EMBL" id="MDC8011206.1"/>
    </source>
</evidence>
<feature type="chain" id="PRO_5040718267" description="BACON domain-containing protein" evidence="1">
    <location>
        <begin position="23"/>
        <end position="456"/>
    </location>
</feature>
<dbReference type="Pfam" id="PF19190">
    <property type="entry name" value="BACON_2"/>
    <property type="match status" value="1"/>
</dbReference>
<evidence type="ECO:0000256" key="1">
    <source>
        <dbReference type="SAM" id="SignalP"/>
    </source>
</evidence>
<organism evidence="3 4">
    <name type="scientific">Tahibacter soli</name>
    <dbReference type="NCBI Taxonomy" id="2983605"/>
    <lineage>
        <taxon>Bacteria</taxon>
        <taxon>Pseudomonadati</taxon>
        <taxon>Pseudomonadota</taxon>
        <taxon>Gammaproteobacteria</taxon>
        <taxon>Lysobacterales</taxon>
        <taxon>Rhodanobacteraceae</taxon>
        <taxon>Tahibacter</taxon>
    </lineage>
</organism>
<evidence type="ECO:0000313" key="4">
    <source>
        <dbReference type="Proteomes" id="UP001139971"/>
    </source>
</evidence>
<dbReference type="EMBL" id="JAOVZO020000001">
    <property type="protein sequence ID" value="MDC8011206.1"/>
    <property type="molecule type" value="Genomic_DNA"/>
</dbReference>
<dbReference type="AlphaFoldDB" id="A0A9X3YHP9"/>